<gene>
    <name evidence="4" type="ORF">GCM10009775_09640</name>
</gene>
<proteinExistence type="predicted"/>
<feature type="compositionally biased region" description="Basic and acidic residues" evidence="1">
    <location>
        <begin position="540"/>
        <end position="561"/>
    </location>
</feature>
<feature type="domain" description="YdbS-like PH" evidence="3">
    <location>
        <begin position="132"/>
        <end position="208"/>
    </location>
</feature>
<evidence type="ECO:0000256" key="2">
    <source>
        <dbReference type="SAM" id="Phobius"/>
    </source>
</evidence>
<feature type="compositionally biased region" description="Low complexity" evidence="1">
    <location>
        <begin position="14"/>
        <end position="39"/>
    </location>
</feature>
<protein>
    <recommendedName>
        <fullName evidence="3">YdbS-like PH domain-containing protein</fullName>
    </recommendedName>
</protein>
<reference evidence="4 5" key="1">
    <citation type="journal article" date="2019" name="Int. J. Syst. Evol. Microbiol.">
        <title>The Global Catalogue of Microorganisms (GCM) 10K type strain sequencing project: providing services to taxonomists for standard genome sequencing and annotation.</title>
        <authorList>
            <consortium name="The Broad Institute Genomics Platform"/>
            <consortium name="The Broad Institute Genome Sequencing Center for Infectious Disease"/>
            <person name="Wu L."/>
            <person name="Ma J."/>
        </authorList>
    </citation>
    <scope>NUCLEOTIDE SEQUENCE [LARGE SCALE GENOMIC DNA]</scope>
    <source>
        <strain evidence="4 5">JCM 14900</strain>
    </source>
</reference>
<feature type="domain" description="YdbS-like PH" evidence="3">
    <location>
        <begin position="451"/>
        <end position="525"/>
    </location>
</feature>
<evidence type="ECO:0000313" key="5">
    <source>
        <dbReference type="Proteomes" id="UP001501343"/>
    </source>
</evidence>
<feature type="transmembrane region" description="Helical" evidence="2">
    <location>
        <begin position="275"/>
        <end position="294"/>
    </location>
</feature>
<dbReference type="InterPro" id="IPR005182">
    <property type="entry name" value="YdbS-like_PH"/>
</dbReference>
<feature type="region of interest" description="Disordered" evidence="1">
    <location>
        <begin position="538"/>
        <end position="561"/>
    </location>
</feature>
<keyword evidence="2" id="KW-1133">Transmembrane helix</keyword>
<dbReference type="RefSeq" id="WP_308221631.1">
    <property type="nucleotide sequence ID" value="NZ_BAAAOF010000002.1"/>
</dbReference>
<dbReference type="PIRSF" id="PIRSF026631">
    <property type="entry name" value="UCP026631"/>
    <property type="match status" value="1"/>
</dbReference>
<keyword evidence="2" id="KW-0812">Transmembrane</keyword>
<dbReference type="InterPro" id="IPR014529">
    <property type="entry name" value="UCP026631"/>
</dbReference>
<feature type="transmembrane region" description="Helical" evidence="2">
    <location>
        <begin position="109"/>
        <end position="130"/>
    </location>
</feature>
<feature type="region of interest" description="Disordered" evidence="1">
    <location>
        <begin position="1"/>
        <end position="39"/>
    </location>
</feature>
<dbReference type="Proteomes" id="UP001501343">
    <property type="component" value="Unassembled WGS sequence"/>
</dbReference>
<dbReference type="EMBL" id="BAAAOF010000002">
    <property type="protein sequence ID" value="GAA1919143.1"/>
    <property type="molecule type" value="Genomic_DNA"/>
</dbReference>
<comment type="caution">
    <text evidence="4">The sequence shown here is derived from an EMBL/GenBank/DDBJ whole genome shotgun (WGS) entry which is preliminary data.</text>
</comment>
<evidence type="ECO:0000259" key="3">
    <source>
        <dbReference type="Pfam" id="PF03703"/>
    </source>
</evidence>
<organism evidence="4 5">
    <name type="scientific">Microbacterium aoyamense</name>
    <dbReference type="NCBI Taxonomy" id="344166"/>
    <lineage>
        <taxon>Bacteria</taxon>
        <taxon>Bacillati</taxon>
        <taxon>Actinomycetota</taxon>
        <taxon>Actinomycetes</taxon>
        <taxon>Micrococcales</taxon>
        <taxon>Microbacteriaceae</taxon>
        <taxon>Microbacterium</taxon>
    </lineage>
</organism>
<dbReference type="PANTHER" id="PTHR34473">
    <property type="entry name" value="UPF0699 TRANSMEMBRANE PROTEIN YDBS"/>
    <property type="match status" value="1"/>
</dbReference>
<feature type="transmembrane region" description="Helical" evidence="2">
    <location>
        <begin position="61"/>
        <end position="79"/>
    </location>
</feature>
<feature type="domain" description="YdbS-like PH" evidence="3">
    <location>
        <begin position="326"/>
        <end position="381"/>
    </location>
</feature>
<sequence>MTAGPPVPPDPEDAPSASMPGGAPASIDPASTATAASPPRALVRSPLSDGEWHRMHPLTPLFRGGFALVVVAGIIIANFRDRLIYLFLPDELDGEMPEDPVDFVIDNNLILVALLAVLGIVLLLIALFYVSWRFHTFRITGDDVEVRSGVLFRTHRRAPLDRVQGVNLTRPMVARLAGLAKLEVVGAGLDANVKLEYLSTANAEAVRADILRLASGARLGEAGTDAAPRAGSRVSAAASVVSAGITGIIDGAEEPVAEPASVVHIPIGRLIASRLLSGSTIGLVVAIIAIIVGSVLGTPWILFSMVPTVIGFGAYWIRSITKSLRYSIAPTPSGVRITFGLFTTVTEIVPPGRVHAVQISQSILWRGFGWWTITVNRLSGRGLADTSTDQFTTVLPVGTRADVERVLRLVLPHLPESEWPLIFEHGVLGPTADDPYTNSPRRARLLRPLSWRRNGFDLTPDALLLRKGFIWRRLAIFPLARLQSIQIAQGPVDRALGVANLHAHTITGPVSGSLGIVDRDAALRVFEAAEAGVMTATAGDRSHRWAGDEAHASDQDEHRDA</sequence>
<keyword evidence="5" id="KW-1185">Reference proteome</keyword>
<name>A0ABN2PDQ4_9MICO</name>
<dbReference type="Pfam" id="PF03703">
    <property type="entry name" value="bPH_2"/>
    <property type="match status" value="3"/>
</dbReference>
<dbReference type="PANTHER" id="PTHR34473:SF2">
    <property type="entry name" value="UPF0699 TRANSMEMBRANE PROTEIN YDBT"/>
    <property type="match status" value="1"/>
</dbReference>
<evidence type="ECO:0000256" key="1">
    <source>
        <dbReference type="SAM" id="MobiDB-lite"/>
    </source>
</evidence>
<evidence type="ECO:0000313" key="4">
    <source>
        <dbReference type="EMBL" id="GAA1919143.1"/>
    </source>
</evidence>
<keyword evidence="2" id="KW-0472">Membrane</keyword>
<accession>A0ABN2PDQ4</accession>